<reference evidence="14" key="1">
    <citation type="submission" date="2021-04" db="EMBL/GenBank/DDBJ databases">
        <title>Proteiniclasticum sedimins sp. nov., an obligate anaerobic bacterium isolated from anaerobic sludge.</title>
        <authorList>
            <person name="Liu J."/>
        </authorList>
    </citation>
    <scope>NUCLEOTIDE SEQUENCE</scope>
    <source>
        <strain evidence="14">BAD-10</strain>
    </source>
</reference>
<evidence type="ECO:0000256" key="9">
    <source>
        <dbReference type="ARBA" id="ARBA00070061"/>
    </source>
</evidence>
<sequence>MESNQKKEREAVIDLELLDTEGINENSLNIDSMNIADVLKTINEEDKKVAQVIEEELPAITRAVEAICPKIQVGGRLIYVGAGTSGRLGVLDASECPPTYGVEPGLVVGLIAGGEKALRYAIEGAEDDGEQAVKDLEAIRFTPKDALVGLAASGRTPYVLAALAYAKALGAVTVSVSCVKDAEVSQVAQYPIEAVVGPEVVTGSTRMKAGTAQKMILNMISTTLMIQAGKVYGNLMVDVQATNAKLIVRAERIITTTTGLGKEEAKLLFEESGHSVKTAIVMAKKKTSRREAEALLEKHQGRIARALTS</sequence>
<evidence type="ECO:0000256" key="1">
    <source>
        <dbReference type="ARBA" id="ARBA00011738"/>
    </source>
</evidence>
<dbReference type="Pfam" id="PF22645">
    <property type="entry name" value="GKRP_SIS_N"/>
    <property type="match status" value="1"/>
</dbReference>
<feature type="active site" evidence="12">
    <location>
        <position position="126"/>
    </location>
</feature>
<dbReference type="NCBIfam" id="NF009222">
    <property type="entry name" value="PRK12570.1"/>
    <property type="match status" value="1"/>
</dbReference>
<evidence type="ECO:0000313" key="14">
    <source>
        <dbReference type="EMBL" id="MBR0575063.1"/>
    </source>
</evidence>
<comment type="similarity">
    <text evidence="7 12">Belongs to the GCKR-like family. MurNAc-6-P etherase subfamily.</text>
</comment>
<dbReference type="InterPro" id="IPR005486">
    <property type="entry name" value="Glucokinase_regulatory_CS"/>
</dbReference>
<feature type="active site" description="Proton donor" evidence="12">
    <location>
        <position position="95"/>
    </location>
</feature>
<accession>A0A941CNS5</accession>
<dbReference type="AlphaFoldDB" id="A0A941CNS5"/>
<keyword evidence="15" id="KW-1185">Reference proteome</keyword>
<evidence type="ECO:0000256" key="11">
    <source>
        <dbReference type="ARBA" id="ARBA00084049"/>
    </source>
</evidence>
<comment type="pathway">
    <text evidence="12">Amino-sugar metabolism; N-acetylmuramate degradation.</text>
</comment>
<dbReference type="InterPro" id="IPR046348">
    <property type="entry name" value="SIS_dom_sf"/>
</dbReference>
<organism evidence="14 15">
    <name type="scientific">Proteiniclasticum sediminis</name>
    <dbReference type="NCBI Taxonomy" id="2804028"/>
    <lineage>
        <taxon>Bacteria</taxon>
        <taxon>Bacillati</taxon>
        <taxon>Bacillota</taxon>
        <taxon>Clostridia</taxon>
        <taxon>Eubacteriales</taxon>
        <taxon>Clostridiaceae</taxon>
        <taxon>Proteiniclasticum</taxon>
    </lineage>
</organism>
<dbReference type="InterPro" id="IPR040190">
    <property type="entry name" value="MURQ/GCKR"/>
</dbReference>
<evidence type="ECO:0000259" key="13">
    <source>
        <dbReference type="PROSITE" id="PS51464"/>
    </source>
</evidence>
<evidence type="ECO:0000256" key="7">
    <source>
        <dbReference type="ARBA" id="ARBA00061234"/>
    </source>
</evidence>
<dbReference type="NCBIfam" id="TIGR00274">
    <property type="entry name" value="N-acetylmuramic acid 6-phosphate etherase"/>
    <property type="match status" value="1"/>
</dbReference>
<dbReference type="EC" id="4.2.1.126" evidence="8 12"/>
<dbReference type="RefSeq" id="WP_211799585.1">
    <property type="nucleotide sequence ID" value="NZ_JAGSCS010000002.1"/>
</dbReference>
<evidence type="ECO:0000256" key="2">
    <source>
        <dbReference type="ARBA" id="ARBA00023239"/>
    </source>
</evidence>
<keyword evidence="3 12" id="KW-0119">Carbohydrate metabolism</keyword>
<gene>
    <name evidence="12 14" type="primary">murQ</name>
    <name evidence="14" type="ORF">KCG48_01790</name>
</gene>
<name>A0A941CNS5_9CLOT</name>
<evidence type="ECO:0000256" key="5">
    <source>
        <dbReference type="ARBA" id="ARBA00060595"/>
    </source>
</evidence>
<dbReference type="PANTHER" id="PTHR10088">
    <property type="entry name" value="GLUCOKINASE REGULATORY PROTEIN"/>
    <property type="match status" value="1"/>
</dbReference>
<dbReference type="PROSITE" id="PS51464">
    <property type="entry name" value="SIS"/>
    <property type="match status" value="1"/>
</dbReference>
<dbReference type="FunFam" id="1.10.8.1080:FF:000001">
    <property type="entry name" value="N-acetylmuramic acid 6-phosphate etherase"/>
    <property type="match status" value="1"/>
</dbReference>
<evidence type="ECO:0000256" key="10">
    <source>
        <dbReference type="ARBA" id="ARBA00077905"/>
    </source>
</evidence>
<dbReference type="HAMAP" id="MF_00068">
    <property type="entry name" value="MurQ"/>
    <property type="match status" value="1"/>
</dbReference>
<dbReference type="GO" id="GO:0016835">
    <property type="term" value="F:carbon-oxygen lyase activity"/>
    <property type="evidence" value="ECO:0007669"/>
    <property type="project" value="UniProtKB-UniRule"/>
</dbReference>
<protein>
    <recommendedName>
        <fullName evidence="9 12">N-acetylmuramic acid 6-phosphate etherase</fullName>
        <shortName evidence="12">MurNAc-6-P etherase</shortName>
        <ecNumber evidence="8 12">4.2.1.126</ecNumber>
    </recommendedName>
    <alternativeName>
        <fullName evidence="11 12">N-acetylmuramic acid 6-phosphate hydrolase</fullName>
    </alternativeName>
    <alternativeName>
        <fullName evidence="10 12">N-acetylmuramic acid 6-phosphate lyase</fullName>
    </alternativeName>
</protein>
<dbReference type="EMBL" id="JAGSCS010000002">
    <property type="protein sequence ID" value="MBR0575063.1"/>
    <property type="molecule type" value="Genomic_DNA"/>
</dbReference>
<comment type="miscellaneous">
    <text evidence="12">A lyase-type mechanism (elimination/hydration) is suggested for the cleavage of the lactyl ether bond of MurNAc 6-phosphate, with the formation of an alpha,beta-unsaturated aldehyde intermediate with (E)-stereochemistry, followed by the syn addition of water to give product.</text>
</comment>
<dbReference type="PANTHER" id="PTHR10088:SF4">
    <property type="entry name" value="GLUCOKINASE REGULATORY PROTEIN"/>
    <property type="match status" value="1"/>
</dbReference>
<evidence type="ECO:0000256" key="12">
    <source>
        <dbReference type="HAMAP-Rule" id="MF_00068"/>
    </source>
</evidence>
<comment type="function">
    <text evidence="12">Specifically catalyzes the cleavage of the D-lactyl ether substituent of MurNAc 6-phosphate, producing GlcNAc 6-phosphate and D-lactate.</text>
</comment>
<evidence type="ECO:0000256" key="3">
    <source>
        <dbReference type="ARBA" id="ARBA00023277"/>
    </source>
</evidence>
<dbReference type="FunFam" id="3.40.50.10490:FF:000014">
    <property type="entry name" value="N-acetylmuramic acid 6-phosphate etherase"/>
    <property type="match status" value="1"/>
</dbReference>
<feature type="domain" description="SIS" evidence="13">
    <location>
        <begin position="67"/>
        <end position="230"/>
    </location>
</feature>
<dbReference type="Proteomes" id="UP000675379">
    <property type="component" value="Unassembled WGS sequence"/>
</dbReference>
<dbReference type="SUPFAM" id="SSF53697">
    <property type="entry name" value="SIS domain"/>
    <property type="match status" value="1"/>
</dbReference>
<dbReference type="GO" id="GO:0097367">
    <property type="term" value="F:carbohydrate derivative binding"/>
    <property type="evidence" value="ECO:0007669"/>
    <property type="project" value="InterPro"/>
</dbReference>
<dbReference type="Gene3D" id="1.10.8.1080">
    <property type="match status" value="1"/>
</dbReference>
<dbReference type="GO" id="GO:0009254">
    <property type="term" value="P:peptidoglycan turnover"/>
    <property type="evidence" value="ECO:0007669"/>
    <property type="project" value="TreeGrafter"/>
</dbReference>
<dbReference type="InterPro" id="IPR005488">
    <property type="entry name" value="Etherase_MurQ"/>
</dbReference>
<dbReference type="GO" id="GO:0016803">
    <property type="term" value="F:ether hydrolase activity"/>
    <property type="evidence" value="ECO:0007669"/>
    <property type="project" value="TreeGrafter"/>
</dbReference>
<dbReference type="GO" id="GO:0046348">
    <property type="term" value="P:amino sugar catabolic process"/>
    <property type="evidence" value="ECO:0007669"/>
    <property type="project" value="InterPro"/>
</dbReference>
<dbReference type="PROSITE" id="PS01272">
    <property type="entry name" value="GCKR"/>
    <property type="match status" value="1"/>
</dbReference>
<evidence type="ECO:0000256" key="6">
    <source>
        <dbReference type="ARBA" id="ARBA00060672"/>
    </source>
</evidence>
<comment type="caution">
    <text evidence="14">The sequence shown here is derived from an EMBL/GenBank/DDBJ whole genome shotgun (WGS) entry which is preliminary data.</text>
</comment>
<comment type="pathway">
    <text evidence="5">Amino-sugar metabolism; 1,6-anhydro-N-acetylmuramate degradation.</text>
</comment>
<dbReference type="Gene3D" id="3.40.50.10490">
    <property type="entry name" value="Glucose-6-phosphate isomerase like protein, domain 1"/>
    <property type="match status" value="1"/>
</dbReference>
<dbReference type="CDD" id="cd05007">
    <property type="entry name" value="SIS_Etherase"/>
    <property type="match status" value="1"/>
</dbReference>
<dbReference type="InterPro" id="IPR001347">
    <property type="entry name" value="SIS_dom"/>
</dbReference>
<proteinExistence type="inferred from homology"/>
<evidence type="ECO:0000313" key="15">
    <source>
        <dbReference type="Proteomes" id="UP000675379"/>
    </source>
</evidence>
<evidence type="ECO:0000256" key="8">
    <source>
        <dbReference type="ARBA" id="ARBA00067056"/>
    </source>
</evidence>
<dbReference type="NCBIfam" id="NF003915">
    <property type="entry name" value="PRK05441.1"/>
    <property type="match status" value="1"/>
</dbReference>
<comment type="pathway">
    <text evidence="6">Cell wall biogenesis.</text>
</comment>
<evidence type="ECO:0000256" key="4">
    <source>
        <dbReference type="ARBA" id="ARBA00051747"/>
    </source>
</evidence>
<keyword evidence="2 12" id="KW-0456">Lyase</keyword>
<comment type="catalytic activity">
    <reaction evidence="4 12">
        <text>N-acetyl-D-muramate 6-phosphate + H2O = N-acetyl-D-glucosamine 6-phosphate + (R)-lactate</text>
        <dbReference type="Rhea" id="RHEA:26410"/>
        <dbReference type="ChEBI" id="CHEBI:15377"/>
        <dbReference type="ChEBI" id="CHEBI:16004"/>
        <dbReference type="ChEBI" id="CHEBI:57513"/>
        <dbReference type="ChEBI" id="CHEBI:58722"/>
        <dbReference type="EC" id="4.2.1.126"/>
    </reaction>
</comment>
<comment type="subunit">
    <text evidence="1 12">Homodimer.</text>
</comment>